<accession>A0A3L6QB23</accession>
<reference evidence="3" key="1">
    <citation type="journal article" date="2019" name="Nat. Commun.">
        <title>The genome of broomcorn millet.</title>
        <authorList>
            <person name="Zou C."/>
            <person name="Miki D."/>
            <person name="Li D."/>
            <person name="Tang Q."/>
            <person name="Xiao L."/>
            <person name="Rajput S."/>
            <person name="Deng P."/>
            <person name="Jia W."/>
            <person name="Huang R."/>
            <person name="Zhang M."/>
            <person name="Sun Y."/>
            <person name="Hu J."/>
            <person name="Fu X."/>
            <person name="Schnable P.S."/>
            <person name="Li F."/>
            <person name="Zhang H."/>
            <person name="Feng B."/>
            <person name="Zhu X."/>
            <person name="Liu R."/>
            <person name="Schnable J.C."/>
            <person name="Zhu J.-K."/>
            <person name="Zhang H."/>
        </authorList>
    </citation>
    <scope>NUCLEOTIDE SEQUENCE [LARGE SCALE GENOMIC DNA]</scope>
</reference>
<sequence length="130" mass="14830">MAETPSKRVAAADGGDRLSALPDELLHSIMSLLMARQVVQTSVLSRRWRDLWRSTPCLDIDHSEFRRRPAWDDGRGKLLGFTSNLFKKHSAPVLERFRLHLGASFTRHAVDDMVRRGFSYRPAALEITMP</sequence>
<dbReference type="OrthoDB" id="677997at2759"/>
<dbReference type="EMBL" id="PQIB02000013">
    <property type="protein sequence ID" value="RLM75018.1"/>
    <property type="molecule type" value="Genomic_DNA"/>
</dbReference>
<dbReference type="AlphaFoldDB" id="A0A3L6QB23"/>
<organism evidence="2 3">
    <name type="scientific">Panicum miliaceum</name>
    <name type="common">Proso millet</name>
    <name type="synonym">Broomcorn millet</name>
    <dbReference type="NCBI Taxonomy" id="4540"/>
    <lineage>
        <taxon>Eukaryota</taxon>
        <taxon>Viridiplantae</taxon>
        <taxon>Streptophyta</taxon>
        <taxon>Embryophyta</taxon>
        <taxon>Tracheophyta</taxon>
        <taxon>Spermatophyta</taxon>
        <taxon>Magnoliopsida</taxon>
        <taxon>Liliopsida</taxon>
        <taxon>Poales</taxon>
        <taxon>Poaceae</taxon>
        <taxon>PACMAD clade</taxon>
        <taxon>Panicoideae</taxon>
        <taxon>Panicodae</taxon>
        <taxon>Paniceae</taxon>
        <taxon>Panicinae</taxon>
        <taxon>Panicum</taxon>
        <taxon>Panicum sect. Panicum</taxon>
    </lineage>
</organism>
<dbReference type="STRING" id="4540.A0A3L6QB23"/>
<protein>
    <recommendedName>
        <fullName evidence="1">F-box domain-containing protein</fullName>
    </recommendedName>
</protein>
<dbReference type="InterPro" id="IPR053197">
    <property type="entry name" value="F-box_SCFL_complex_component"/>
</dbReference>
<dbReference type="PROSITE" id="PS50181">
    <property type="entry name" value="FBOX"/>
    <property type="match status" value="1"/>
</dbReference>
<dbReference type="Pfam" id="PF00646">
    <property type="entry name" value="F-box"/>
    <property type="match status" value="1"/>
</dbReference>
<comment type="caution">
    <text evidence="2">The sequence shown here is derived from an EMBL/GenBank/DDBJ whole genome shotgun (WGS) entry which is preliminary data.</text>
</comment>
<dbReference type="SMART" id="SM00256">
    <property type="entry name" value="FBOX"/>
    <property type="match status" value="1"/>
</dbReference>
<feature type="domain" description="F-box" evidence="1">
    <location>
        <begin position="15"/>
        <end position="68"/>
    </location>
</feature>
<dbReference type="InterPro" id="IPR053781">
    <property type="entry name" value="F-box_AtFBL13-like"/>
</dbReference>
<dbReference type="CDD" id="cd22160">
    <property type="entry name" value="F-box_AtFBL13-like"/>
    <property type="match status" value="1"/>
</dbReference>
<evidence type="ECO:0000259" key="1">
    <source>
        <dbReference type="PROSITE" id="PS50181"/>
    </source>
</evidence>
<evidence type="ECO:0000313" key="2">
    <source>
        <dbReference type="EMBL" id="RLM75018.1"/>
    </source>
</evidence>
<dbReference type="Proteomes" id="UP000275267">
    <property type="component" value="Unassembled WGS sequence"/>
</dbReference>
<keyword evidence="3" id="KW-1185">Reference proteome</keyword>
<proteinExistence type="predicted"/>
<dbReference type="InterPro" id="IPR036047">
    <property type="entry name" value="F-box-like_dom_sf"/>
</dbReference>
<gene>
    <name evidence="2" type="ORF">C2845_PM15G09190</name>
</gene>
<dbReference type="SUPFAM" id="SSF81383">
    <property type="entry name" value="F-box domain"/>
    <property type="match status" value="1"/>
</dbReference>
<dbReference type="InterPro" id="IPR001810">
    <property type="entry name" value="F-box_dom"/>
</dbReference>
<dbReference type="PANTHER" id="PTHR34223">
    <property type="entry name" value="OS11G0201299 PROTEIN"/>
    <property type="match status" value="1"/>
</dbReference>
<dbReference type="Gene3D" id="1.20.1280.50">
    <property type="match status" value="1"/>
</dbReference>
<evidence type="ECO:0000313" key="3">
    <source>
        <dbReference type="Proteomes" id="UP000275267"/>
    </source>
</evidence>
<dbReference type="PANTHER" id="PTHR34223:SF99">
    <property type="entry name" value="OS04G0440200 PROTEIN"/>
    <property type="match status" value="1"/>
</dbReference>
<name>A0A3L6QB23_PANMI</name>